<dbReference type="PANTHER" id="PTHR45746">
    <property type="entry name" value="LP21163P"/>
    <property type="match status" value="1"/>
</dbReference>
<dbReference type="GO" id="GO:0043005">
    <property type="term" value="C:neuron projection"/>
    <property type="evidence" value="ECO:0007669"/>
    <property type="project" value="TreeGrafter"/>
</dbReference>
<dbReference type="SMART" id="SM00049">
    <property type="entry name" value="DEP"/>
    <property type="match status" value="1"/>
</dbReference>
<dbReference type="InterPro" id="IPR047016">
    <property type="entry name" value="RGS6/7/9/11"/>
</dbReference>
<dbReference type="GO" id="GO:0005096">
    <property type="term" value="F:GTPase activator activity"/>
    <property type="evidence" value="ECO:0007669"/>
    <property type="project" value="TreeGrafter"/>
</dbReference>
<feature type="domain" description="DEP" evidence="2">
    <location>
        <begin position="31"/>
        <end position="107"/>
    </location>
</feature>
<dbReference type="GO" id="GO:0005737">
    <property type="term" value="C:cytoplasm"/>
    <property type="evidence" value="ECO:0007669"/>
    <property type="project" value="TreeGrafter"/>
</dbReference>
<evidence type="ECO:0000259" key="2">
    <source>
        <dbReference type="PROSITE" id="PS50186"/>
    </source>
</evidence>
<dbReference type="GO" id="GO:0009968">
    <property type="term" value="P:negative regulation of signal transduction"/>
    <property type="evidence" value="ECO:0007669"/>
    <property type="project" value="UniProtKB-KW"/>
</dbReference>
<dbReference type="Pfam" id="PF18148">
    <property type="entry name" value="RGS_DHEX"/>
    <property type="match status" value="1"/>
</dbReference>
<dbReference type="GO" id="GO:0008277">
    <property type="term" value="P:regulation of G protein-coupled receptor signaling pathway"/>
    <property type="evidence" value="ECO:0007669"/>
    <property type="project" value="InterPro"/>
</dbReference>
<dbReference type="InterPro" id="IPR047017">
    <property type="entry name" value="RGS6/7/9/11_DHEX_sf"/>
</dbReference>
<evidence type="ECO:0000313" key="4">
    <source>
        <dbReference type="Proteomes" id="UP000681720"/>
    </source>
</evidence>
<dbReference type="Gene3D" id="1.10.10.10">
    <property type="entry name" value="Winged helix-like DNA-binding domain superfamily/Winged helix DNA-binding domain"/>
    <property type="match status" value="1"/>
</dbReference>
<dbReference type="PROSITE" id="PS50186">
    <property type="entry name" value="DEP"/>
    <property type="match status" value="1"/>
</dbReference>
<dbReference type="Proteomes" id="UP000681720">
    <property type="component" value="Unassembled WGS sequence"/>
</dbReference>
<dbReference type="InterPro" id="IPR036388">
    <property type="entry name" value="WH-like_DNA-bd_sf"/>
</dbReference>
<evidence type="ECO:0000256" key="1">
    <source>
        <dbReference type="ARBA" id="ARBA00022700"/>
    </source>
</evidence>
<dbReference type="GO" id="GO:0035556">
    <property type="term" value="P:intracellular signal transduction"/>
    <property type="evidence" value="ECO:0007669"/>
    <property type="project" value="InterPro"/>
</dbReference>
<accession>A0A8S3E6H4</accession>
<comment type="caution">
    <text evidence="3">The sequence shown here is derived from an EMBL/GenBank/DDBJ whole genome shotgun (WGS) entry which is preliminary data.</text>
</comment>
<dbReference type="CDD" id="cd04450">
    <property type="entry name" value="DEP_RGS7-like"/>
    <property type="match status" value="1"/>
</dbReference>
<dbReference type="PANTHER" id="PTHR45746:SF5">
    <property type="entry name" value="REGULATOR OF G-PROTEIN SIGNALING 7"/>
    <property type="match status" value="1"/>
</dbReference>
<dbReference type="SUPFAM" id="SSF46785">
    <property type="entry name" value="Winged helix' DNA-binding domain"/>
    <property type="match status" value="1"/>
</dbReference>
<reference evidence="3" key="1">
    <citation type="submission" date="2021-02" db="EMBL/GenBank/DDBJ databases">
        <authorList>
            <person name="Nowell W R."/>
        </authorList>
    </citation>
    <scope>NUCLEOTIDE SEQUENCE</scope>
</reference>
<dbReference type="AlphaFoldDB" id="A0A8S3E6H4"/>
<dbReference type="Pfam" id="PF00610">
    <property type="entry name" value="DEP"/>
    <property type="match status" value="1"/>
</dbReference>
<organism evidence="3 4">
    <name type="scientific">Rotaria magnacalcarata</name>
    <dbReference type="NCBI Taxonomy" id="392030"/>
    <lineage>
        <taxon>Eukaryota</taxon>
        <taxon>Metazoa</taxon>
        <taxon>Spiralia</taxon>
        <taxon>Gnathifera</taxon>
        <taxon>Rotifera</taxon>
        <taxon>Eurotatoria</taxon>
        <taxon>Bdelloidea</taxon>
        <taxon>Philodinida</taxon>
        <taxon>Philodinidae</taxon>
        <taxon>Rotaria</taxon>
    </lineage>
</organism>
<protein>
    <recommendedName>
        <fullName evidence="2">DEP domain-containing protein</fullName>
    </recommendedName>
</protein>
<name>A0A8S3E6H4_9BILA</name>
<dbReference type="GO" id="GO:0005886">
    <property type="term" value="C:plasma membrane"/>
    <property type="evidence" value="ECO:0007669"/>
    <property type="project" value="TreeGrafter"/>
</dbReference>
<proteinExistence type="predicted"/>
<dbReference type="InterPro" id="IPR000591">
    <property type="entry name" value="DEP_dom"/>
</dbReference>
<dbReference type="Gene3D" id="1.10.1240.60">
    <property type="match status" value="1"/>
</dbReference>
<dbReference type="InterPro" id="IPR040759">
    <property type="entry name" value="RGS_DHEX"/>
</dbReference>
<feature type="non-terminal residue" evidence="3">
    <location>
        <position position="1"/>
    </location>
</feature>
<dbReference type="EMBL" id="CAJOBJ010230858">
    <property type="protein sequence ID" value="CAF5054571.1"/>
    <property type="molecule type" value="Genomic_DNA"/>
</dbReference>
<dbReference type="InterPro" id="IPR036390">
    <property type="entry name" value="WH_DNA-bd_sf"/>
</dbReference>
<sequence>MEITTFNQRKNVPRMFQFQRMERIVKAMQHPTSGVPVREQKSFLSTIPNAFTGTDVSEWIIKKLHVKDLAEALHIASLLCYYGYFFHVTTNEAVQIKDDNELFRFQAPYFWVSTNWTTGNAEYAIYLLKRTLRNRQRHGLEEYEMRALDDLKKKLIHQW</sequence>
<keyword evidence="1" id="KW-0734">Signal transduction inhibitor</keyword>
<gene>
    <name evidence="3" type="ORF">GIL414_LOCUS60160</name>
</gene>
<evidence type="ECO:0000313" key="3">
    <source>
        <dbReference type="EMBL" id="CAF5054571.1"/>
    </source>
</evidence>